<name>A0A5J5J0M7_9MICO</name>
<feature type="chain" id="PRO_5039541105" description="Nuclear transport factor 2 family protein" evidence="1">
    <location>
        <begin position="23"/>
        <end position="178"/>
    </location>
</feature>
<dbReference type="RefSeq" id="WP_150450231.1">
    <property type="nucleotide sequence ID" value="NZ_VYSA01000005.1"/>
</dbReference>
<reference evidence="3" key="1">
    <citation type="submission" date="2019-09" db="EMBL/GenBank/DDBJ databases">
        <title>Mumia zhuanghuii sp. nov. isolated from the intestinal contents of plateau pika (Ochotona curzoniae) in the Qinghai-Tibet plateau of China.</title>
        <authorList>
            <person name="Tian Z."/>
        </authorList>
    </citation>
    <scope>NUCLEOTIDE SEQUENCE [LARGE SCALE GENOMIC DNA]</scope>
    <source>
        <strain evidence="3">JCM 30598</strain>
    </source>
</reference>
<proteinExistence type="predicted"/>
<keyword evidence="3" id="KW-1185">Reference proteome</keyword>
<gene>
    <name evidence="2" type="ORF">F6B43_17125</name>
</gene>
<feature type="signal peptide" evidence="1">
    <location>
        <begin position="1"/>
        <end position="22"/>
    </location>
</feature>
<organism evidence="2 3">
    <name type="scientific">Microbacterium rhizomatis</name>
    <dbReference type="NCBI Taxonomy" id="1631477"/>
    <lineage>
        <taxon>Bacteria</taxon>
        <taxon>Bacillati</taxon>
        <taxon>Actinomycetota</taxon>
        <taxon>Actinomycetes</taxon>
        <taxon>Micrococcales</taxon>
        <taxon>Microbacteriaceae</taxon>
        <taxon>Microbacterium</taxon>
    </lineage>
</organism>
<dbReference type="EMBL" id="VYSA01000005">
    <property type="protein sequence ID" value="KAA9105499.1"/>
    <property type="molecule type" value="Genomic_DNA"/>
</dbReference>
<keyword evidence="1" id="KW-0732">Signal</keyword>
<evidence type="ECO:0000256" key="1">
    <source>
        <dbReference type="SAM" id="SignalP"/>
    </source>
</evidence>
<comment type="caution">
    <text evidence="2">The sequence shown here is derived from an EMBL/GenBank/DDBJ whole genome shotgun (WGS) entry which is preliminary data.</text>
</comment>
<accession>A0A5J5J0M7</accession>
<sequence length="178" mass="18778">MKSPLPFLAVALLAVMISGCSGQPEPVTATPAFVSEEEAFAAAEQTYRNYVDALNKVDLSDPHTFRAVFDWTTGDANASARESFSQMYADKWKMSGHSVVTLIEHSTTQATPSTDISIAVCLDVSAITGVDKNGNSVVSPDRRPVQSMQVTLKPAASPTGLLLSTIDGREGAPLCAGS</sequence>
<dbReference type="AlphaFoldDB" id="A0A5J5J0M7"/>
<dbReference type="OrthoDB" id="5077411at2"/>
<evidence type="ECO:0008006" key="4">
    <source>
        <dbReference type="Google" id="ProtNLM"/>
    </source>
</evidence>
<protein>
    <recommendedName>
        <fullName evidence="4">Nuclear transport factor 2 family protein</fullName>
    </recommendedName>
</protein>
<dbReference type="PROSITE" id="PS51257">
    <property type="entry name" value="PROKAR_LIPOPROTEIN"/>
    <property type="match status" value="1"/>
</dbReference>
<evidence type="ECO:0000313" key="2">
    <source>
        <dbReference type="EMBL" id="KAA9105499.1"/>
    </source>
</evidence>
<dbReference type="Proteomes" id="UP000325827">
    <property type="component" value="Unassembled WGS sequence"/>
</dbReference>
<evidence type="ECO:0000313" key="3">
    <source>
        <dbReference type="Proteomes" id="UP000325827"/>
    </source>
</evidence>